<evidence type="ECO:0000256" key="4">
    <source>
        <dbReference type="ARBA" id="ARBA00022989"/>
    </source>
</evidence>
<evidence type="ECO:0000256" key="3">
    <source>
        <dbReference type="ARBA" id="ARBA00022792"/>
    </source>
</evidence>
<evidence type="ECO:0000313" key="7">
    <source>
        <dbReference type="EMBL" id="CAD7281248.1"/>
    </source>
</evidence>
<keyword evidence="8" id="KW-1185">Reference proteome</keyword>
<keyword evidence="3" id="KW-0999">Mitochondrion inner membrane</keyword>
<dbReference type="EMBL" id="CAJPEX010002714">
    <property type="protein sequence ID" value="CAG0921400.1"/>
    <property type="molecule type" value="Genomic_DNA"/>
</dbReference>
<dbReference type="Gene3D" id="4.10.93.10">
    <property type="entry name" value="Mitochondrial cytochrome c oxidase subunit VIc/VIIs"/>
    <property type="match status" value="1"/>
</dbReference>
<reference evidence="7" key="1">
    <citation type="submission" date="2020-11" db="EMBL/GenBank/DDBJ databases">
        <authorList>
            <person name="Tran Van P."/>
        </authorList>
    </citation>
    <scope>NUCLEOTIDE SEQUENCE</scope>
</reference>
<proteinExistence type="predicted"/>
<organism evidence="7">
    <name type="scientific">Notodromas monacha</name>
    <dbReference type="NCBI Taxonomy" id="399045"/>
    <lineage>
        <taxon>Eukaryota</taxon>
        <taxon>Metazoa</taxon>
        <taxon>Ecdysozoa</taxon>
        <taxon>Arthropoda</taxon>
        <taxon>Crustacea</taxon>
        <taxon>Oligostraca</taxon>
        <taxon>Ostracoda</taxon>
        <taxon>Podocopa</taxon>
        <taxon>Podocopida</taxon>
        <taxon>Cypridocopina</taxon>
        <taxon>Cypridoidea</taxon>
        <taxon>Cyprididae</taxon>
        <taxon>Notodromas</taxon>
    </lineage>
</organism>
<dbReference type="GO" id="GO:0005743">
    <property type="term" value="C:mitochondrial inner membrane"/>
    <property type="evidence" value="ECO:0007669"/>
    <property type="project" value="UniProtKB-SubCell"/>
</dbReference>
<dbReference type="InterPro" id="IPR037169">
    <property type="entry name" value="Cytochrome_c_oxidase_VIc_sf"/>
</dbReference>
<evidence type="ECO:0000256" key="2">
    <source>
        <dbReference type="ARBA" id="ARBA00022692"/>
    </source>
</evidence>
<dbReference type="InterPro" id="IPR052107">
    <property type="entry name" value="HEAT6"/>
</dbReference>
<keyword evidence="6" id="KW-0472">Membrane</keyword>
<evidence type="ECO:0000256" key="1">
    <source>
        <dbReference type="ARBA" id="ARBA00004273"/>
    </source>
</evidence>
<keyword evidence="5" id="KW-0496">Mitochondrion</keyword>
<dbReference type="InterPro" id="IPR034884">
    <property type="entry name" value="Cytochrome_c_oxidase_VIc/VIIs"/>
</dbReference>
<comment type="subcellular location">
    <subcellularLocation>
        <location evidence="1">Mitochondrion inner membrane</location>
    </subcellularLocation>
</comment>
<name>A0A7R9BVJ7_9CRUS</name>
<keyword evidence="2" id="KW-0812">Transmembrane</keyword>
<evidence type="ECO:0000256" key="6">
    <source>
        <dbReference type="ARBA" id="ARBA00023136"/>
    </source>
</evidence>
<dbReference type="Proteomes" id="UP000678499">
    <property type="component" value="Unassembled WGS sequence"/>
</dbReference>
<dbReference type="SUPFAM" id="SSF81415">
    <property type="entry name" value="Mitochondrial cytochrome c oxidase subunit VIc"/>
    <property type="match status" value="1"/>
</dbReference>
<evidence type="ECO:0000313" key="8">
    <source>
        <dbReference type="Proteomes" id="UP000678499"/>
    </source>
</evidence>
<protein>
    <submittedName>
        <fullName evidence="7">Uncharacterized protein</fullName>
    </submittedName>
</protein>
<dbReference type="AlphaFoldDB" id="A0A7R9BVJ7"/>
<accession>A0A7R9BVJ7</accession>
<evidence type="ECO:0000256" key="5">
    <source>
        <dbReference type="ARBA" id="ARBA00023128"/>
    </source>
</evidence>
<sequence>MDLANIGYRRLIDRALCDKDMKARWNSCYAISCALSNENLDSSTLERWSKEATCELQPLMTDFKNLKVRIRAAAVVLAVSERSSFGDTFLGLWKALIFGIENVRNIADFCEYQHVSGVVEQAYKDFYSTYDADKAYEKMKTYGYFQAVPKGGFSKKEEKEEKKE</sequence>
<dbReference type="EMBL" id="OA884751">
    <property type="protein sequence ID" value="CAD7281248.1"/>
    <property type="molecule type" value="Genomic_DNA"/>
</dbReference>
<gene>
    <name evidence="7" type="ORF">NMOB1V02_LOCUS8897</name>
</gene>
<dbReference type="OrthoDB" id="66533at2759"/>
<dbReference type="PANTHER" id="PTHR13366">
    <property type="entry name" value="MALARIA ANTIGEN-RELATED"/>
    <property type="match status" value="1"/>
</dbReference>
<dbReference type="PANTHER" id="PTHR13366:SF0">
    <property type="entry name" value="HEAT REPEAT-CONTAINING PROTEIN 6"/>
    <property type="match status" value="1"/>
</dbReference>
<dbReference type="Pfam" id="PF02937">
    <property type="entry name" value="COX6C"/>
    <property type="match status" value="1"/>
</dbReference>
<keyword evidence="4" id="KW-1133">Transmembrane helix</keyword>